<gene>
    <name evidence="1" type="ORF">IE53DRAFT_386379</name>
</gene>
<protein>
    <submittedName>
        <fullName evidence="1">Uncharacterized protein</fullName>
    </submittedName>
</protein>
<proteinExistence type="predicted"/>
<sequence>MPTVKIVNKTNVPLHVALKHISPIYYANSVQPDDAATFKVGRVWFTIQARIDRGDNGYDKFQQYAPIAVVTVGALSLGAGAVYFAGASAAAGGTTAAIAAISARVSASVATHLPTVKRLYKYAKKGNTAVKMGQVVGIGGTAVAKSQKAKGSADKGQEESDSELISPATRKKAEKRVKKSLKKLLQGSVVSSAGWYMKQDRTLCIVGGPRASRMEDGLLVIETDTEEPFRIIDEAGLTVASGNQDGDETRPDVAEATDNEDDDDDVDDDHNDHNDLNDHHCGNDHGKSSEGVPDGVCHGKEDGMNRGESEKKSSKSQNMNVADASPGSKGAQADGVTEEGGGQGTRKPGLWLRAFKSKVDTNPTTKAAPP</sequence>
<evidence type="ECO:0000313" key="1">
    <source>
        <dbReference type="EMBL" id="PWN51262.1"/>
    </source>
</evidence>
<accession>A0ACD0NZQ8</accession>
<name>A0ACD0NZQ8_9BASI</name>
<keyword evidence="2" id="KW-1185">Reference proteome</keyword>
<reference evidence="1 2" key="1">
    <citation type="journal article" date="2018" name="Mol. Biol. Evol.">
        <title>Broad Genomic Sampling Reveals a Smut Pathogenic Ancestry of the Fungal Clade Ustilaginomycotina.</title>
        <authorList>
            <person name="Kijpornyongpan T."/>
            <person name="Mondo S.J."/>
            <person name="Barry K."/>
            <person name="Sandor L."/>
            <person name="Lee J."/>
            <person name="Lipzen A."/>
            <person name="Pangilinan J."/>
            <person name="LaButti K."/>
            <person name="Hainaut M."/>
            <person name="Henrissat B."/>
            <person name="Grigoriev I.V."/>
            <person name="Spatafora J.W."/>
            <person name="Aime M.C."/>
        </authorList>
    </citation>
    <scope>NUCLEOTIDE SEQUENCE [LARGE SCALE GENOMIC DNA]</scope>
    <source>
        <strain evidence="1 2">SA 807</strain>
    </source>
</reference>
<evidence type="ECO:0000313" key="2">
    <source>
        <dbReference type="Proteomes" id="UP000245626"/>
    </source>
</evidence>
<dbReference type="Proteomes" id="UP000245626">
    <property type="component" value="Unassembled WGS sequence"/>
</dbReference>
<dbReference type="EMBL" id="KZ819857">
    <property type="protein sequence ID" value="PWN51262.1"/>
    <property type="molecule type" value="Genomic_DNA"/>
</dbReference>
<organism evidence="1 2">
    <name type="scientific">Violaceomyces palustris</name>
    <dbReference type="NCBI Taxonomy" id="1673888"/>
    <lineage>
        <taxon>Eukaryota</taxon>
        <taxon>Fungi</taxon>
        <taxon>Dikarya</taxon>
        <taxon>Basidiomycota</taxon>
        <taxon>Ustilaginomycotina</taxon>
        <taxon>Ustilaginomycetes</taxon>
        <taxon>Violaceomycetales</taxon>
        <taxon>Violaceomycetaceae</taxon>
        <taxon>Violaceomyces</taxon>
    </lineage>
</organism>